<reference evidence="1" key="1">
    <citation type="journal article" date="2020" name="Nature">
        <title>Giant virus diversity and host interactions through global metagenomics.</title>
        <authorList>
            <person name="Schulz F."/>
            <person name="Roux S."/>
            <person name="Paez-Espino D."/>
            <person name="Jungbluth S."/>
            <person name="Walsh D.A."/>
            <person name="Denef V.J."/>
            <person name="McMahon K.D."/>
            <person name="Konstantinidis K.T."/>
            <person name="Eloe-Fadrosh E.A."/>
            <person name="Kyrpides N.C."/>
            <person name="Woyke T."/>
        </authorList>
    </citation>
    <scope>NUCLEOTIDE SEQUENCE</scope>
    <source>
        <strain evidence="1">GVMAG-S-ERX555943-30</strain>
    </source>
</reference>
<accession>A0A6C0AUB0</accession>
<evidence type="ECO:0000313" key="1">
    <source>
        <dbReference type="EMBL" id="QHS83382.1"/>
    </source>
</evidence>
<organism evidence="1">
    <name type="scientific">viral metagenome</name>
    <dbReference type="NCBI Taxonomy" id="1070528"/>
    <lineage>
        <taxon>unclassified sequences</taxon>
        <taxon>metagenomes</taxon>
        <taxon>organismal metagenomes</taxon>
    </lineage>
</organism>
<dbReference type="EMBL" id="MN738753">
    <property type="protein sequence ID" value="QHS83382.1"/>
    <property type="molecule type" value="Genomic_DNA"/>
</dbReference>
<proteinExistence type="predicted"/>
<protein>
    <submittedName>
        <fullName evidence="1">Uncharacterized protein</fullName>
    </submittedName>
</protein>
<name>A0A6C0AUB0_9ZZZZ</name>
<sequence>MAIANRNNRQSYSRFINPIERFLNGIEDTDEDEYDTDNDEVVFNGSSDDTSSVSSIHGDTDEESTDMHYIDEWDDTHFQLENEYDNLLDNIYEEDRDHMDSEKQDGAYYLGIYKYMKTSGNFMLLSSVSNRSYFNHPFNHMISYLSEFSIFRNNASEIDIMQLTIQNGIYNVILKTHWLRLIQRAWKKRFAAYKNILKQRTYLKNLYYKESHGQWPPHLMNTEHKLYGLLAPYNQCPP</sequence>
<dbReference type="AlphaFoldDB" id="A0A6C0AUB0"/>